<dbReference type="Pfam" id="PF07722">
    <property type="entry name" value="Peptidase_C26"/>
    <property type="match status" value="1"/>
</dbReference>
<dbReference type="Gene3D" id="3.40.50.880">
    <property type="match status" value="1"/>
</dbReference>
<dbReference type="RefSeq" id="XP_055875169.1">
    <property type="nucleotide sequence ID" value="XM_056019194.1"/>
</dbReference>
<dbReference type="GeneID" id="106078642"/>
<feature type="signal peptide" evidence="8">
    <location>
        <begin position="1"/>
        <end position="24"/>
    </location>
</feature>
<evidence type="ECO:0000256" key="7">
    <source>
        <dbReference type="PROSITE-ProRule" id="PRU00607"/>
    </source>
</evidence>
<feature type="active site" description="Proton donor" evidence="6">
    <location>
        <position position="240"/>
    </location>
</feature>
<gene>
    <name evidence="10" type="primary">LOC106078642</name>
</gene>
<evidence type="ECO:0000256" key="8">
    <source>
        <dbReference type="SAM" id="SignalP"/>
    </source>
</evidence>
<sequence length="340" mass="38881">MSHYSKVLSCFSIFCFGLLQTSTSLNLRPIIGIITQPTHAHNSVYGEEYIQASYVKYLEMAGARVVAIKGNQSQEYYEDLFKKINGVFFPGGETDIDKGIYATSGKYMYDLAIEANKNSDFFPLWGTCLGFQLMTALSSDGNDHLKRTDSNNLTLPLIFEKDFQTSRLFKDMPADLIEILKTEPVTQNEHNWSLLLKDFYTLPNLSTFYRLLTTNVGRDNVTFVSGFEANQYPFYGIQWHPEKSVVTWDYQVVNHSFNAIRVSQYFANFFVNEARKSNHRFNSIEDEAEAIIENAKRVFVPDFKSPEAFYFNSAINILPCSQRILISIVSITCLVFIIIS</sequence>
<evidence type="ECO:0000313" key="9">
    <source>
        <dbReference type="Proteomes" id="UP001165740"/>
    </source>
</evidence>
<feature type="chain" id="PRO_5040957820" description="folate gamma-glutamyl hydrolase" evidence="8">
    <location>
        <begin position="25"/>
        <end position="340"/>
    </location>
</feature>
<accession>A0A9W2ZJJ7</accession>
<dbReference type="FunFam" id="3.40.50.880:FF:000024">
    <property type="entry name" value="Folate gamma-glutamyl hydrolase"/>
    <property type="match status" value="1"/>
</dbReference>
<dbReference type="OMA" id="WHPEDIN"/>
<keyword evidence="5 7" id="KW-0378">Hydrolase</keyword>
<dbReference type="InterPro" id="IPR015527">
    <property type="entry name" value="Pept_C26_g-glut_hydrolase"/>
</dbReference>
<feature type="active site" description="Nucleophile" evidence="6 7">
    <location>
        <position position="128"/>
    </location>
</feature>
<name>A0A9W2ZJJ7_BIOGL</name>
<keyword evidence="9" id="KW-1185">Reference proteome</keyword>
<dbReference type="PANTHER" id="PTHR11315:SF0">
    <property type="entry name" value="FOLATE GAMMA-GLUTAMYL HYDROLASE"/>
    <property type="match status" value="1"/>
</dbReference>
<dbReference type="PANTHER" id="PTHR11315">
    <property type="entry name" value="PROTEASE FAMILY C26 GAMMA-GLUTAMYL HYDROLASE"/>
    <property type="match status" value="1"/>
</dbReference>
<feature type="active site" evidence="7">
    <location>
        <position position="240"/>
    </location>
</feature>
<dbReference type="OrthoDB" id="64220at2759"/>
<protein>
    <recommendedName>
        <fullName evidence="7">folate gamma-glutamyl hydrolase</fullName>
        <ecNumber evidence="7">3.4.19.9</ecNumber>
    </recommendedName>
</protein>
<evidence type="ECO:0000256" key="5">
    <source>
        <dbReference type="ARBA" id="ARBA00022801"/>
    </source>
</evidence>
<keyword evidence="4 8" id="KW-0732">Signal</keyword>
<keyword evidence="3" id="KW-0964">Secreted</keyword>
<dbReference type="GO" id="GO:0005773">
    <property type="term" value="C:vacuole"/>
    <property type="evidence" value="ECO:0007669"/>
    <property type="project" value="TreeGrafter"/>
</dbReference>
<evidence type="ECO:0000313" key="10">
    <source>
        <dbReference type="RefSeq" id="XP_055875169.1"/>
    </source>
</evidence>
<reference evidence="10" key="1">
    <citation type="submission" date="2025-08" db="UniProtKB">
        <authorList>
            <consortium name="RefSeq"/>
        </authorList>
    </citation>
    <scope>IDENTIFICATION</scope>
</reference>
<proteinExistence type="inferred from homology"/>
<dbReference type="AlphaFoldDB" id="A0A9W2ZJJ7"/>
<evidence type="ECO:0000256" key="3">
    <source>
        <dbReference type="ARBA" id="ARBA00022525"/>
    </source>
</evidence>
<dbReference type="Proteomes" id="UP001165740">
    <property type="component" value="Chromosome 2"/>
</dbReference>
<evidence type="ECO:0000256" key="4">
    <source>
        <dbReference type="ARBA" id="ARBA00022729"/>
    </source>
</evidence>
<dbReference type="GO" id="GO:0046900">
    <property type="term" value="P:tetrahydrofolylpolyglutamate metabolic process"/>
    <property type="evidence" value="ECO:0007669"/>
    <property type="project" value="TreeGrafter"/>
</dbReference>
<dbReference type="PROSITE" id="PS51275">
    <property type="entry name" value="PEPTIDASE_C26_GGH"/>
    <property type="match status" value="1"/>
</dbReference>
<evidence type="ECO:0000256" key="2">
    <source>
        <dbReference type="ARBA" id="ARBA00011083"/>
    </source>
</evidence>
<dbReference type="SUPFAM" id="SSF52317">
    <property type="entry name" value="Class I glutamine amidotransferase-like"/>
    <property type="match status" value="1"/>
</dbReference>
<dbReference type="PROSITE" id="PS51273">
    <property type="entry name" value="GATASE_TYPE_1"/>
    <property type="match status" value="1"/>
</dbReference>
<organism evidence="9 10">
    <name type="scientific">Biomphalaria glabrata</name>
    <name type="common">Bloodfluke planorb</name>
    <name type="synonym">Freshwater snail</name>
    <dbReference type="NCBI Taxonomy" id="6526"/>
    <lineage>
        <taxon>Eukaryota</taxon>
        <taxon>Metazoa</taxon>
        <taxon>Spiralia</taxon>
        <taxon>Lophotrochozoa</taxon>
        <taxon>Mollusca</taxon>
        <taxon>Gastropoda</taxon>
        <taxon>Heterobranchia</taxon>
        <taxon>Euthyneura</taxon>
        <taxon>Panpulmonata</taxon>
        <taxon>Hygrophila</taxon>
        <taxon>Lymnaeoidea</taxon>
        <taxon>Planorbidae</taxon>
        <taxon>Biomphalaria</taxon>
    </lineage>
</organism>
<evidence type="ECO:0000256" key="6">
    <source>
        <dbReference type="PIRSR" id="PIRSR615527-1"/>
    </source>
</evidence>
<comment type="subcellular location">
    <subcellularLocation>
        <location evidence="1">Secreted</location>
        <location evidence="1">Extracellular space</location>
    </subcellularLocation>
</comment>
<dbReference type="InterPro" id="IPR029062">
    <property type="entry name" value="Class_I_gatase-like"/>
</dbReference>
<dbReference type="GO" id="GO:0034722">
    <property type="term" value="F:gamma-glutamyl-peptidase activity"/>
    <property type="evidence" value="ECO:0007669"/>
    <property type="project" value="UniProtKB-UniRule"/>
</dbReference>
<dbReference type="InterPro" id="IPR011697">
    <property type="entry name" value="Peptidase_C26"/>
</dbReference>
<dbReference type="GO" id="GO:0005576">
    <property type="term" value="C:extracellular region"/>
    <property type="evidence" value="ECO:0007669"/>
    <property type="project" value="UniProtKB-SubCell"/>
</dbReference>
<comment type="catalytic activity">
    <reaction evidence="7">
        <text>(6S)-5,6,7,8-tetrahydrofolyl-(gamma-L-Glu)(n) + (n-1) H2O = (6S)-5,6,7,8-tetrahydrofolate + (n-1) L-glutamate</text>
        <dbReference type="Rhea" id="RHEA:56784"/>
        <dbReference type="Rhea" id="RHEA-COMP:14738"/>
        <dbReference type="ChEBI" id="CHEBI:15377"/>
        <dbReference type="ChEBI" id="CHEBI:29985"/>
        <dbReference type="ChEBI" id="CHEBI:57453"/>
        <dbReference type="ChEBI" id="CHEBI:141005"/>
        <dbReference type="EC" id="3.4.19.9"/>
    </reaction>
</comment>
<evidence type="ECO:0000256" key="1">
    <source>
        <dbReference type="ARBA" id="ARBA00004239"/>
    </source>
</evidence>
<dbReference type="EC" id="3.4.19.9" evidence="7"/>
<comment type="similarity">
    <text evidence="2">Belongs to the peptidase C26 family.</text>
</comment>